<evidence type="ECO:0000313" key="1">
    <source>
        <dbReference type="EMBL" id="EOD77165.1"/>
    </source>
</evidence>
<gene>
    <name evidence="1" type="ORF">D515_04520</name>
</gene>
<dbReference type="EMBL" id="ANFM02000068">
    <property type="protein sequence ID" value="EOD77165.1"/>
    <property type="molecule type" value="Genomic_DNA"/>
</dbReference>
<sequence>MGLAQTFQFEYQSTEEIQSFINNLNKIARLQFEKELWTVSEFEGCKMMFEIRIVSKGLYCHRSGDYFSFLGYFLEQLSGVFGAVTIEDV</sequence>
<protein>
    <submittedName>
        <fullName evidence="1">Uncharacterized protein</fullName>
    </submittedName>
</protein>
<comment type="caution">
    <text evidence="1">The sequence shown here is derived from an EMBL/GenBank/DDBJ whole genome shotgun (WGS) entry which is preliminary data.</text>
</comment>
<dbReference type="Proteomes" id="UP000011223">
    <property type="component" value="Unassembled WGS sequence"/>
</dbReference>
<organism evidence="1 2">
    <name type="scientific">Grimontia indica</name>
    <dbReference type="NCBI Taxonomy" id="1056512"/>
    <lineage>
        <taxon>Bacteria</taxon>
        <taxon>Pseudomonadati</taxon>
        <taxon>Pseudomonadota</taxon>
        <taxon>Gammaproteobacteria</taxon>
        <taxon>Vibrionales</taxon>
        <taxon>Vibrionaceae</taxon>
        <taxon>Grimontia</taxon>
    </lineage>
</organism>
<name>R1IP61_9GAMM</name>
<keyword evidence="2" id="KW-1185">Reference proteome</keyword>
<evidence type="ECO:0000313" key="2">
    <source>
        <dbReference type="Proteomes" id="UP000011223"/>
    </source>
</evidence>
<proteinExistence type="predicted"/>
<reference evidence="1 2" key="1">
    <citation type="journal article" date="2014" name="PLoS ONE">
        <title>Grimontia indica AK16(T), sp. nov., Isolated from a Seawater Sample Reports the Presence of Pathogenic Genes Similar to Vibrio Genus.</title>
        <authorList>
            <person name="Singh A."/>
            <person name="Vaidya B."/>
            <person name="Khatri I."/>
            <person name="Srinivas T.N."/>
            <person name="Subramanian S."/>
            <person name="Korpole S."/>
            <person name="Pinnaka A.K."/>
        </authorList>
    </citation>
    <scope>NUCLEOTIDE SEQUENCE [LARGE SCALE GENOMIC DNA]</scope>
    <source>
        <strain evidence="1 2">AK16</strain>
    </source>
</reference>
<dbReference type="RefSeq" id="WP_002542505.1">
    <property type="nucleotide sequence ID" value="NZ_ANFM02000068.1"/>
</dbReference>
<dbReference type="AlphaFoldDB" id="R1IP61"/>
<accession>R1IP61</accession>